<evidence type="ECO:0000313" key="1">
    <source>
        <dbReference type="EMBL" id="MBX13907.1"/>
    </source>
</evidence>
<reference evidence="1" key="1">
    <citation type="submission" date="2018-02" db="EMBL/GenBank/DDBJ databases">
        <title>Rhizophora mucronata_Transcriptome.</title>
        <authorList>
            <person name="Meera S.P."/>
            <person name="Sreeshan A."/>
            <person name="Augustine A."/>
        </authorList>
    </citation>
    <scope>NUCLEOTIDE SEQUENCE</scope>
    <source>
        <tissue evidence="1">Leaf</tissue>
    </source>
</reference>
<proteinExistence type="predicted"/>
<dbReference type="AlphaFoldDB" id="A0A2P2L7F8"/>
<accession>A0A2P2L7F8</accession>
<sequence>MWYFNICKTLSSKSVFESSLHSFPSRDSAFHVYNSDQKLSPAVTLRLLYCGLKVIGLSHEISICVKTRVRLCTTSIPTYTQHLQACCSSCNGSYVPFLLVGFSH</sequence>
<name>A0A2P2L7F8_RHIMU</name>
<dbReference type="EMBL" id="GGEC01033423">
    <property type="protein sequence ID" value="MBX13907.1"/>
    <property type="molecule type" value="Transcribed_RNA"/>
</dbReference>
<organism evidence="1">
    <name type="scientific">Rhizophora mucronata</name>
    <name type="common">Asiatic mangrove</name>
    <dbReference type="NCBI Taxonomy" id="61149"/>
    <lineage>
        <taxon>Eukaryota</taxon>
        <taxon>Viridiplantae</taxon>
        <taxon>Streptophyta</taxon>
        <taxon>Embryophyta</taxon>
        <taxon>Tracheophyta</taxon>
        <taxon>Spermatophyta</taxon>
        <taxon>Magnoliopsida</taxon>
        <taxon>eudicotyledons</taxon>
        <taxon>Gunneridae</taxon>
        <taxon>Pentapetalae</taxon>
        <taxon>rosids</taxon>
        <taxon>fabids</taxon>
        <taxon>Malpighiales</taxon>
        <taxon>Rhizophoraceae</taxon>
        <taxon>Rhizophora</taxon>
    </lineage>
</organism>
<protein>
    <submittedName>
        <fullName evidence="1">Uncharacterized protein</fullName>
    </submittedName>
</protein>